<keyword evidence="5" id="KW-0805">Transcription regulation</keyword>
<dbReference type="InterPro" id="IPR052426">
    <property type="entry name" value="Plant_dev_regulator"/>
</dbReference>
<reference evidence="10" key="1">
    <citation type="submission" date="2020-12" db="EMBL/GenBank/DDBJ databases">
        <title>WGS assembly of Carya illinoinensis cv. Pawnee.</title>
        <authorList>
            <person name="Platts A."/>
            <person name="Shu S."/>
            <person name="Wright S."/>
            <person name="Barry K."/>
            <person name="Edger P."/>
            <person name="Pires J.C."/>
            <person name="Schmutz J."/>
        </authorList>
    </citation>
    <scope>NUCLEOTIDE SEQUENCE</scope>
    <source>
        <tissue evidence="10">Leaf</tissue>
    </source>
</reference>
<name>A0A8T1RPP4_CARIL</name>
<evidence type="ECO:0000313" key="12">
    <source>
        <dbReference type="Proteomes" id="UP000811609"/>
    </source>
</evidence>
<keyword evidence="4" id="KW-0862">Zinc</keyword>
<keyword evidence="3 8" id="KW-0863">Zinc-finger</keyword>
<proteinExistence type="predicted"/>
<dbReference type="EMBL" id="CM031809">
    <property type="protein sequence ID" value="KAG6668689.1"/>
    <property type="molecule type" value="Genomic_DNA"/>
</dbReference>
<dbReference type="SMART" id="SM00355">
    <property type="entry name" value="ZnF_C2H2"/>
    <property type="match status" value="1"/>
</dbReference>
<gene>
    <name evidence="10" type="ORF">CIPAW_01G188600</name>
    <name evidence="11" type="ORF">I3842_01G188300</name>
</gene>
<dbReference type="PROSITE" id="PS00028">
    <property type="entry name" value="ZINC_FINGER_C2H2_1"/>
    <property type="match status" value="1"/>
</dbReference>
<accession>A0A8T1RPP4</accession>
<evidence type="ECO:0000256" key="5">
    <source>
        <dbReference type="ARBA" id="ARBA00023015"/>
    </source>
</evidence>
<feature type="domain" description="C2H2-type" evidence="9">
    <location>
        <begin position="57"/>
        <end position="84"/>
    </location>
</feature>
<evidence type="ECO:0000256" key="1">
    <source>
        <dbReference type="ARBA" id="ARBA00004123"/>
    </source>
</evidence>
<dbReference type="PANTHER" id="PTHR45801">
    <property type="entry name" value="OS07G0101800 PROTEIN"/>
    <property type="match status" value="1"/>
</dbReference>
<comment type="caution">
    <text evidence="10">The sequence shown here is derived from an EMBL/GenBank/DDBJ whole genome shotgun (WGS) entry which is preliminary data.</text>
</comment>
<reference evidence="11" key="2">
    <citation type="submission" date="2021-01" db="EMBL/GenBank/DDBJ databases">
        <authorList>
            <person name="Lovell J.T."/>
            <person name="Bentley N."/>
            <person name="Bhattarai G."/>
            <person name="Jenkins J.W."/>
            <person name="Sreedasyam A."/>
            <person name="Alarcon Y."/>
            <person name="Bock C."/>
            <person name="Boston L."/>
            <person name="Carlson J."/>
            <person name="Cervantes K."/>
            <person name="Clermont K."/>
            <person name="Krom N."/>
            <person name="Kubenka K."/>
            <person name="Mamidi S."/>
            <person name="Mattison C."/>
            <person name="Monteros M."/>
            <person name="Pisani C."/>
            <person name="Plott C."/>
            <person name="Rajasekar S."/>
            <person name="Rhein H.S."/>
            <person name="Rohla C."/>
            <person name="Song M."/>
            <person name="Hilaire R.S."/>
            <person name="Shu S."/>
            <person name="Wells L."/>
            <person name="Wang X."/>
            <person name="Webber J."/>
            <person name="Heerema R.J."/>
            <person name="Klein P."/>
            <person name="Conner P."/>
            <person name="Grauke L."/>
            <person name="Grimwood J."/>
            <person name="Schmutz J."/>
            <person name="Randall J.J."/>
        </authorList>
    </citation>
    <scope>NUCLEOTIDE SEQUENCE</scope>
    <source>
        <tissue evidence="11">Leaf</tissue>
    </source>
</reference>
<protein>
    <recommendedName>
        <fullName evidence="9">C2H2-type domain-containing protein</fullName>
    </recommendedName>
</protein>
<dbReference type="GO" id="GO:0008270">
    <property type="term" value="F:zinc ion binding"/>
    <property type="evidence" value="ECO:0007669"/>
    <property type="project" value="UniProtKB-KW"/>
</dbReference>
<organism evidence="10 12">
    <name type="scientific">Carya illinoinensis</name>
    <name type="common">Pecan</name>
    <dbReference type="NCBI Taxonomy" id="32201"/>
    <lineage>
        <taxon>Eukaryota</taxon>
        <taxon>Viridiplantae</taxon>
        <taxon>Streptophyta</taxon>
        <taxon>Embryophyta</taxon>
        <taxon>Tracheophyta</taxon>
        <taxon>Spermatophyta</taxon>
        <taxon>Magnoliopsida</taxon>
        <taxon>eudicotyledons</taxon>
        <taxon>Gunneridae</taxon>
        <taxon>Pentapetalae</taxon>
        <taxon>rosids</taxon>
        <taxon>fabids</taxon>
        <taxon>Fagales</taxon>
        <taxon>Juglandaceae</taxon>
        <taxon>Carya</taxon>
    </lineage>
</organism>
<dbReference type="Proteomes" id="UP000811609">
    <property type="component" value="Chromosome 1"/>
</dbReference>
<dbReference type="Proteomes" id="UP000811246">
    <property type="component" value="Chromosome 1"/>
</dbReference>
<dbReference type="PANTHER" id="PTHR45801:SF107">
    <property type="entry name" value="TRANSCRIPTIONAL REGULATOR SUPERMAN-LIKE"/>
    <property type="match status" value="1"/>
</dbReference>
<evidence type="ECO:0000256" key="6">
    <source>
        <dbReference type="ARBA" id="ARBA00023163"/>
    </source>
</evidence>
<keyword evidence="7" id="KW-0539">Nucleus</keyword>
<evidence type="ECO:0000256" key="7">
    <source>
        <dbReference type="ARBA" id="ARBA00023242"/>
    </source>
</evidence>
<dbReference type="GO" id="GO:0005634">
    <property type="term" value="C:nucleus"/>
    <property type="evidence" value="ECO:0007669"/>
    <property type="project" value="UniProtKB-SubCell"/>
</dbReference>
<evidence type="ECO:0000259" key="9">
    <source>
        <dbReference type="PROSITE" id="PS50157"/>
    </source>
</evidence>
<keyword evidence="6" id="KW-0804">Transcription</keyword>
<keyword evidence="12" id="KW-1185">Reference proteome</keyword>
<evidence type="ECO:0000256" key="2">
    <source>
        <dbReference type="ARBA" id="ARBA00022723"/>
    </source>
</evidence>
<dbReference type="AlphaFoldDB" id="A0A8T1RPP4"/>
<dbReference type="PROSITE" id="PS50157">
    <property type="entry name" value="ZINC_FINGER_C2H2_2"/>
    <property type="match status" value="1"/>
</dbReference>
<dbReference type="EMBL" id="CM031825">
    <property type="protein sequence ID" value="KAG6732646.1"/>
    <property type="molecule type" value="Genomic_DNA"/>
</dbReference>
<evidence type="ECO:0000313" key="10">
    <source>
        <dbReference type="EMBL" id="KAG6668689.1"/>
    </source>
</evidence>
<dbReference type="InterPro" id="IPR013087">
    <property type="entry name" value="Znf_C2H2_type"/>
</dbReference>
<sequence length="232" mass="25817">MERNSLTNSLKDQTIDNRAIKDCIIDNKNMPKDSANCDSQSYGDDYVNGFSWPPRSYTCSFCKREFKSAQALGGHMNVHRRDRARLRQSPPRDGHYPFLNLNCNPTSKFSPSSSSSLSSPSTRLTPFAFPLPSFISPTLSPLTSPSSASPNEVQKWGLVGSLFDSLSPKSMDLAKLLKGEKSFDGGEEFDGFKERGGRKIFKKHEIARLDLEVDLVGDSKEDIDLELRLGNS</sequence>
<evidence type="ECO:0000256" key="4">
    <source>
        <dbReference type="ARBA" id="ARBA00022833"/>
    </source>
</evidence>
<evidence type="ECO:0000256" key="8">
    <source>
        <dbReference type="PROSITE-ProRule" id="PRU00042"/>
    </source>
</evidence>
<evidence type="ECO:0000256" key="3">
    <source>
        <dbReference type="ARBA" id="ARBA00022771"/>
    </source>
</evidence>
<comment type="subcellular location">
    <subcellularLocation>
        <location evidence="1">Nucleus</location>
    </subcellularLocation>
</comment>
<keyword evidence="2" id="KW-0479">Metal-binding</keyword>
<dbReference type="Pfam" id="PF13912">
    <property type="entry name" value="zf-C2H2_6"/>
    <property type="match status" value="1"/>
</dbReference>
<evidence type="ECO:0000313" key="11">
    <source>
        <dbReference type="EMBL" id="KAG6732646.1"/>
    </source>
</evidence>